<gene>
    <name evidence="1" type="ORF">Pyn_10575</name>
</gene>
<reference evidence="1 2" key="1">
    <citation type="submission" date="2018-02" db="EMBL/GenBank/DDBJ databases">
        <title>Draft genome of wild Prunus yedoensis var. nudiflora.</title>
        <authorList>
            <person name="Baek S."/>
            <person name="Kim J.-H."/>
            <person name="Choi K."/>
            <person name="Kim G.-B."/>
            <person name="Cho A."/>
            <person name="Jang H."/>
            <person name="Shin C.-H."/>
            <person name="Yu H.-J."/>
            <person name="Mun J.-H."/>
        </authorList>
    </citation>
    <scope>NUCLEOTIDE SEQUENCE [LARGE SCALE GENOMIC DNA]</scope>
    <source>
        <strain evidence="2">cv. Jeju island</strain>
        <tissue evidence="1">Leaf</tissue>
    </source>
</reference>
<sequence length="82" mass="9210">MKEHGVKESWSLELRIVDLFLVRFPNHEFKFGEGQILSGNYVGKLGTCAPGMGFVQVEFDGRLVRACVNIPSVFSPKRIIRG</sequence>
<keyword evidence="2" id="KW-1185">Reference proteome</keyword>
<dbReference type="Proteomes" id="UP000250321">
    <property type="component" value="Unassembled WGS sequence"/>
</dbReference>
<organism evidence="1 2">
    <name type="scientific">Prunus yedoensis var. nudiflora</name>
    <dbReference type="NCBI Taxonomy" id="2094558"/>
    <lineage>
        <taxon>Eukaryota</taxon>
        <taxon>Viridiplantae</taxon>
        <taxon>Streptophyta</taxon>
        <taxon>Embryophyta</taxon>
        <taxon>Tracheophyta</taxon>
        <taxon>Spermatophyta</taxon>
        <taxon>Magnoliopsida</taxon>
        <taxon>eudicotyledons</taxon>
        <taxon>Gunneridae</taxon>
        <taxon>Pentapetalae</taxon>
        <taxon>rosids</taxon>
        <taxon>fabids</taxon>
        <taxon>Rosales</taxon>
        <taxon>Rosaceae</taxon>
        <taxon>Amygdaloideae</taxon>
        <taxon>Amygdaleae</taxon>
        <taxon>Prunus</taxon>
    </lineage>
</organism>
<accession>A0A314XV22</accession>
<dbReference type="AlphaFoldDB" id="A0A314XV22"/>
<dbReference type="EMBL" id="PJQY01002271">
    <property type="protein sequence ID" value="PQP95143.1"/>
    <property type="molecule type" value="Genomic_DNA"/>
</dbReference>
<comment type="caution">
    <text evidence="1">The sequence shown here is derived from an EMBL/GenBank/DDBJ whole genome shotgun (WGS) entry which is preliminary data.</text>
</comment>
<name>A0A314XV22_PRUYE</name>
<evidence type="ECO:0000313" key="1">
    <source>
        <dbReference type="EMBL" id="PQP95143.1"/>
    </source>
</evidence>
<evidence type="ECO:0000313" key="2">
    <source>
        <dbReference type="Proteomes" id="UP000250321"/>
    </source>
</evidence>
<proteinExistence type="predicted"/>
<protein>
    <submittedName>
        <fullName evidence="1">F-box protein</fullName>
    </submittedName>
</protein>